<organism evidence="1 2">
    <name type="scientific">Succinivibrio faecicola</name>
    <dbReference type="NCBI Taxonomy" id="2820300"/>
    <lineage>
        <taxon>Bacteria</taxon>
        <taxon>Pseudomonadati</taxon>
        <taxon>Pseudomonadota</taxon>
        <taxon>Gammaproteobacteria</taxon>
        <taxon>Aeromonadales</taxon>
        <taxon>Succinivibrionaceae</taxon>
        <taxon>Succinivibrio</taxon>
    </lineage>
</organism>
<reference evidence="1 2" key="1">
    <citation type="submission" date="2021-03" db="EMBL/GenBank/DDBJ databases">
        <title>Succinivibrio sp. nov. isolated from feces of cow.</title>
        <authorList>
            <person name="Choi J.-Y."/>
        </authorList>
    </citation>
    <scope>NUCLEOTIDE SEQUENCE [LARGE SCALE GENOMIC DNA]</scope>
    <source>
        <strain evidence="1 2">AGMB01872</strain>
    </source>
</reference>
<gene>
    <name evidence="1" type="primary">thiS</name>
    <name evidence="1" type="ORF">J5V48_06120</name>
</gene>
<dbReference type="CDD" id="cd00565">
    <property type="entry name" value="Ubl_ThiS"/>
    <property type="match status" value="1"/>
</dbReference>
<dbReference type="InterPro" id="IPR003749">
    <property type="entry name" value="ThiS/MoaD-like"/>
</dbReference>
<dbReference type="SUPFAM" id="SSF54285">
    <property type="entry name" value="MoaD/ThiS"/>
    <property type="match status" value="1"/>
</dbReference>
<dbReference type="PANTHER" id="PTHR34472:SF1">
    <property type="entry name" value="SULFUR CARRIER PROTEIN THIS"/>
    <property type="match status" value="1"/>
</dbReference>
<dbReference type="PANTHER" id="PTHR34472">
    <property type="entry name" value="SULFUR CARRIER PROTEIN THIS"/>
    <property type="match status" value="1"/>
</dbReference>
<dbReference type="NCBIfam" id="TIGR01683">
    <property type="entry name" value="thiS"/>
    <property type="match status" value="1"/>
</dbReference>
<dbReference type="InterPro" id="IPR010035">
    <property type="entry name" value="Thi_S"/>
</dbReference>
<keyword evidence="2" id="KW-1185">Reference proteome</keyword>
<evidence type="ECO:0000313" key="1">
    <source>
        <dbReference type="EMBL" id="MBW7570471.1"/>
    </source>
</evidence>
<accession>A0ABS7DHA5</accession>
<sequence>MEIIFNQSKKENIKEKTTISAFLKDHDLLKEGVAVALNGEIVRKADFEKTVLKDNDSLDVFNMVCGG</sequence>
<dbReference type="Pfam" id="PF02597">
    <property type="entry name" value="ThiS"/>
    <property type="match status" value="1"/>
</dbReference>
<dbReference type="EMBL" id="JAGFNY010000018">
    <property type="protein sequence ID" value="MBW7570471.1"/>
    <property type="molecule type" value="Genomic_DNA"/>
</dbReference>
<dbReference type="Gene3D" id="3.10.20.30">
    <property type="match status" value="1"/>
</dbReference>
<dbReference type="InterPro" id="IPR016155">
    <property type="entry name" value="Mopterin_synth/thiamin_S_b"/>
</dbReference>
<name>A0ABS7DHA5_9GAMM</name>
<comment type="caution">
    <text evidence="1">The sequence shown here is derived from an EMBL/GenBank/DDBJ whole genome shotgun (WGS) entry which is preliminary data.</text>
</comment>
<proteinExistence type="predicted"/>
<protein>
    <submittedName>
        <fullName evidence="1">Sulfur carrier protein ThiS</fullName>
    </submittedName>
</protein>
<evidence type="ECO:0000313" key="2">
    <source>
        <dbReference type="Proteomes" id="UP000731465"/>
    </source>
</evidence>
<dbReference type="Proteomes" id="UP000731465">
    <property type="component" value="Unassembled WGS sequence"/>
</dbReference>
<dbReference type="RefSeq" id="WP_219937694.1">
    <property type="nucleotide sequence ID" value="NZ_JAGFNY010000018.1"/>
</dbReference>
<dbReference type="InterPro" id="IPR012675">
    <property type="entry name" value="Beta-grasp_dom_sf"/>
</dbReference>